<feature type="binding site" evidence="7">
    <location>
        <position position="88"/>
    </location>
    <ligand>
        <name>Mg(2+)</name>
        <dbReference type="ChEBI" id="CHEBI:18420"/>
        <label>1</label>
        <note>catalytic</note>
    </ligand>
</feature>
<dbReference type="SUPFAM" id="SSF56655">
    <property type="entry name" value="Carbohydrate phosphatase"/>
    <property type="match status" value="1"/>
</dbReference>
<dbReference type="GO" id="GO:0006020">
    <property type="term" value="P:inositol metabolic process"/>
    <property type="evidence" value="ECO:0007669"/>
    <property type="project" value="TreeGrafter"/>
</dbReference>
<dbReference type="FunFam" id="3.30.540.10:FF:000003">
    <property type="entry name" value="Inositol-1-monophosphatase"/>
    <property type="match status" value="1"/>
</dbReference>
<feature type="binding site" evidence="7">
    <location>
        <position position="70"/>
    </location>
    <ligand>
        <name>Mg(2+)</name>
        <dbReference type="ChEBI" id="CHEBI:18420"/>
        <label>1</label>
        <note>catalytic</note>
    </ligand>
</feature>
<evidence type="ECO:0000313" key="9">
    <source>
        <dbReference type="Proteomes" id="UP000257014"/>
    </source>
</evidence>
<reference evidence="8 9" key="1">
    <citation type="submission" date="2018-03" db="EMBL/GenBank/DDBJ databases">
        <authorList>
            <person name="Keele B.F."/>
        </authorList>
    </citation>
    <scope>NUCLEOTIDE SEQUENCE [LARGE SCALE GENOMIC DNA]</scope>
    <source>
        <strain evidence="8">ZCTH4_d</strain>
    </source>
</reference>
<dbReference type="GO" id="GO:0046872">
    <property type="term" value="F:metal ion binding"/>
    <property type="evidence" value="ECO:0007669"/>
    <property type="project" value="UniProtKB-KW"/>
</dbReference>
<dbReference type="PANTHER" id="PTHR20854">
    <property type="entry name" value="INOSITOL MONOPHOSPHATASE"/>
    <property type="match status" value="1"/>
</dbReference>
<dbReference type="Pfam" id="PF00459">
    <property type="entry name" value="Inositol_P"/>
    <property type="match status" value="1"/>
</dbReference>
<dbReference type="PROSITE" id="PS00630">
    <property type="entry name" value="IMP_2"/>
    <property type="match status" value="1"/>
</dbReference>
<evidence type="ECO:0000256" key="4">
    <source>
        <dbReference type="ARBA" id="ARBA00022723"/>
    </source>
</evidence>
<dbReference type="GO" id="GO:0008934">
    <property type="term" value="F:inositol monophosphate 1-phosphatase activity"/>
    <property type="evidence" value="ECO:0007669"/>
    <property type="project" value="TreeGrafter"/>
</dbReference>
<evidence type="ECO:0000256" key="3">
    <source>
        <dbReference type="ARBA" id="ARBA00013106"/>
    </source>
</evidence>
<comment type="cofactor">
    <cofactor evidence="2 7">
        <name>Mg(2+)</name>
        <dbReference type="ChEBI" id="CHEBI:18420"/>
    </cofactor>
</comment>
<sequence>MMIDWKQVDRNAQDWIREAGERIRRALSQDFDIFTKSNKNDLVTNIDRETERFFVNKIRQTYPGHQIVGEEGFGDDPAELGGVIWVVDPIDGTMNFVHQKRNFAISVAVFENGAGRLAYIYDVVRDELYHAVKGEGAYFNHRPLPKLTERPVEEAILGINPTWLVKDSPDVKECIIPMVKKMRGTRSIGSAAIEIGYVAAGWLDAYISLKLSPWDFAAGMIIVEELGGKATKLTGEPLSILEKSSVFLAKPGLHEKLLETFLATYQGI</sequence>
<feature type="binding site" evidence="7">
    <location>
        <position position="90"/>
    </location>
    <ligand>
        <name>Mg(2+)</name>
        <dbReference type="ChEBI" id="CHEBI:18420"/>
        <label>2</label>
    </ligand>
</feature>
<dbReference type="EC" id="3.1.3.25" evidence="3"/>
<evidence type="ECO:0000256" key="1">
    <source>
        <dbReference type="ARBA" id="ARBA00001033"/>
    </source>
</evidence>
<protein>
    <recommendedName>
        <fullName evidence="3">inositol-phosphate phosphatase</fullName>
        <ecNumber evidence="3">3.1.3.25</ecNumber>
    </recommendedName>
</protein>
<keyword evidence="5" id="KW-0378">Hydrolase</keyword>
<dbReference type="Proteomes" id="UP000257014">
    <property type="component" value="Unassembled WGS sequence"/>
</dbReference>
<evidence type="ECO:0000256" key="5">
    <source>
        <dbReference type="ARBA" id="ARBA00022801"/>
    </source>
</evidence>
<dbReference type="PANTHER" id="PTHR20854:SF4">
    <property type="entry name" value="INOSITOL-1-MONOPHOSPHATASE-RELATED"/>
    <property type="match status" value="1"/>
</dbReference>
<accession>A0A3E0K5V0</accession>
<dbReference type="InterPro" id="IPR000760">
    <property type="entry name" value="Inositol_monophosphatase-like"/>
</dbReference>
<dbReference type="GO" id="GO:0046854">
    <property type="term" value="P:phosphatidylinositol phosphate biosynthetic process"/>
    <property type="evidence" value="ECO:0007669"/>
    <property type="project" value="InterPro"/>
</dbReference>
<organism evidence="8 9">
    <name type="scientific">Caldibacillus debilis</name>
    <dbReference type="NCBI Taxonomy" id="301148"/>
    <lineage>
        <taxon>Bacteria</taxon>
        <taxon>Bacillati</taxon>
        <taxon>Bacillota</taxon>
        <taxon>Bacilli</taxon>
        <taxon>Bacillales</taxon>
        <taxon>Bacillaceae</taxon>
        <taxon>Caldibacillus</taxon>
    </lineage>
</organism>
<dbReference type="PRINTS" id="PR00377">
    <property type="entry name" value="IMPHPHTASES"/>
</dbReference>
<keyword evidence="4 7" id="KW-0479">Metal-binding</keyword>
<dbReference type="InterPro" id="IPR020550">
    <property type="entry name" value="Inositol_monophosphatase_CS"/>
</dbReference>
<dbReference type="CDD" id="cd01637">
    <property type="entry name" value="IMPase_like"/>
    <property type="match status" value="1"/>
</dbReference>
<evidence type="ECO:0000256" key="6">
    <source>
        <dbReference type="ARBA" id="ARBA00022842"/>
    </source>
</evidence>
<dbReference type="Gene3D" id="3.30.540.10">
    <property type="entry name" value="Fructose-1,6-Bisphosphatase, subunit A, domain 1"/>
    <property type="match status" value="1"/>
</dbReference>
<comment type="catalytic activity">
    <reaction evidence="1">
        <text>a myo-inositol phosphate + H2O = myo-inositol + phosphate</text>
        <dbReference type="Rhea" id="RHEA:24056"/>
        <dbReference type="ChEBI" id="CHEBI:15377"/>
        <dbReference type="ChEBI" id="CHEBI:17268"/>
        <dbReference type="ChEBI" id="CHEBI:43474"/>
        <dbReference type="ChEBI" id="CHEBI:84139"/>
        <dbReference type="EC" id="3.1.3.25"/>
    </reaction>
</comment>
<dbReference type="AlphaFoldDB" id="A0A3E0K5V0"/>
<name>A0A3E0K5V0_9BACI</name>
<evidence type="ECO:0000313" key="8">
    <source>
        <dbReference type="EMBL" id="REJ29372.1"/>
    </source>
</evidence>
<feature type="binding site" evidence="7">
    <location>
        <position position="215"/>
    </location>
    <ligand>
        <name>Mg(2+)</name>
        <dbReference type="ChEBI" id="CHEBI:18420"/>
        <label>1</label>
        <note>catalytic</note>
    </ligand>
</feature>
<comment type="caution">
    <text evidence="8">The sequence shown here is derived from an EMBL/GenBank/DDBJ whole genome shotgun (WGS) entry which is preliminary data.</text>
</comment>
<evidence type="ECO:0000256" key="2">
    <source>
        <dbReference type="ARBA" id="ARBA00001946"/>
    </source>
</evidence>
<proteinExistence type="predicted"/>
<keyword evidence="6 7" id="KW-0460">Magnesium</keyword>
<dbReference type="GO" id="GO:0007165">
    <property type="term" value="P:signal transduction"/>
    <property type="evidence" value="ECO:0007669"/>
    <property type="project" value="TreeGrafter"/>
</dbReference>
<dbReference type="PROSITE" id="PS00629">
    <property type="entry name" value="IMP_1"/>
    <property type="match status" value="1"/>
</dbReference>
<dbReference type="Gene3D" id="3.40.190.80">
    <property type="match status" value="1"/>
</dbReference>
<dbReference type="InterPro" id="IPR020583">
    <property type="entry name" value="Inositol_monoP_metal-BS"/>
</dbReference>
<evidence type="ECO:0000256" key="7">
    <source>
        <dbReference type="PIRSR" id="PIRSR600760-2"/>
    </source>
</evidence>
<feature type="binding site" evidence="7">
    <location>
        <position position="91"/>
    </location>
    <ligand>
        <name>Mg(2+)</name>
        <dbReference type="ChEBI" id="CHEBI:18420"/>
        <label>1</label>
        <note>catalytic</note>
    </ligand>
</feature>
<dbReference type="EMBL" id="QEWE01000014">
    <property type="protein sequence ID" value="REJ29372.1"/>
    <property type="molecule type" value="Genomic_DNA"/>
</dbReference>
<gene>
    <name evidence="8" type="ORF">C6P37_05345</name>
</gene>